<feature type="domain" description="Helicase ATP-binding" evidence="13">
    <location>
        <begin position="292"/>
        <end position="458"/>
    </location>
</feature>
<dbReference type="STRING" id="398512.Bccel_3410"/>
<dbReference type="NCBIfam" id="TIGR00595">
    <property type="entry name" value="priA"/>
    <property type="match status" value="1"/>
</dbReference>
<organism evidence="14 15">
    <name type="scientific">Pseudobacteroides cellulosolvens ATCC 35603 = DSM 2933</name>
    <dbReference type="NCBI Taxonomy" id="398512"/>
    <lineage>
        <taxon>Bacteria</taxon>
        <taxon>Bacillati</taxon>
        <taxon>Bacillota</taxon>
        <taxon>Clostridia</taxon>
        <taxon>Eubacteriales</taxon>
        <taxon>Oscillospiraceae</taxon>
        <taxon>Pseudobacteroides</taxon>
    </lineage>
</organism>
<dbReference type="GO" id="GO:0043138">
    <property type="term" value="F:3'-5' DNA helicase activity"/>
    <property type="evidence" value="ECO:0007669"/>
    <property type="project" value="UniProtKB-EC"/>
</dbReference>
<keyword evidence="2 12" id="KW-0235">DNA replication</keyword>
<keyword evidence="8 12" id="KW-0067">ATP-binding</keyword>
<dbReference type="InterPro" id="IPR027417">
    <property type="entry name" value="P-loop_NTPase"/>
</dbReference>
<dbReference type="GO" id="GO:0008270">
    <property type="term" value="F:zinc ion binding"/>
    <property type="evidence" value="ECO:0007669"/>
    <property type="project" value="UniProtKB-UniRule"/>
</dbReference>
<keyword evidence="4 12" id="KW-0547">Nucleotide-binding</keyword>
<evidence type="ECO:0000256" key="3">
    <source>
        <dbReference type="ARBA" id="ARBA00022723"/>
    </source>
</evidence>
<dbReference type="InterPro" id="IPR042115">
    <property type="entry name" value="PriA_3primeBD_sf"/>
</dbReference>
<dbReference type="InterPro" id="IPR041236">
    <property type="entry name" value="PriA_C"/>
</dbReference>
<protein>
    <recommendedName>
        <fullName evidence="12">Replication restart protein PriA</fullName>
    </recommendedName>
    <alternativeName>
        <fullName evidence="12">ATP-dependent DNA helicase PriA</fullName>
        <ecNumber evidence="12">5.6.2.4</ecNumber>
    </alternativeName>
    <alternativeName>
        <fullName evidence="12">DNA 3'-5' helicase PriA</fullName>
    </alternativeName>
</protein>
<dbReference type="RefSeq" id="WP_036939180.1">
    <property type="nucleotide sequence ID" value="NZ_JQKC01000008.1"/>
</dbReference>
<evidence type="ECO:0000259" key="13">
    <source>
        <dbReference type="PROSITE" id="PS51192"/>
    </source>
</evidence>
<dbReference type="GO" id="GO:1990077">
    <property type="term" value="C:primosome complex"/>
    <property type="evidence" value="ECO:0007669"/>
    <property type="project" value="UniProtKB-UniRule"/>
</dbReference>
<dbReference type="AlphaFoldDB" id="A0A0L6JQR8"/>
<dbReference type="PANTHER" id="PTHR30580:SF0">
    <property type="entry name" value="PRIMOSOMAL PROTEIN N"/>
    <property type="match status" value="1"/>
</dbReference>
<evidence type="ECO:0000313" key="15">
    <source>
        <dbReference type="Proteomes" id="UP000036923"/>
    </source>
</evidence>
<dbReference type="NCBIfam" id="NF004066">
    <property type="entry name" value="PRK05580.1-3"/>
    <property type="match status" value="1"/>
</dbReference>
<keyword evidence="3 12" id="KW-0479">Metal-binding</keyword>
<comment type="caution">
    <text evidence="14">The sequence shown here is derived from an EMBL/GenBank/DDBJ whole genome shotgun (WGS) entry which is preliminary data.</text>
</comment>
<feature type="binding site" evidence="12">
    <location>
        <position position="532"/>
    </location>
    <ligand>
        <name>Zn(2+)</name>
        <dbReference type="ChEBI" id="CHEBI:29105"/>
        <label>2</label>
    </ligand>
</feature>
<dbReference type="InterPro" id="IPR040498">
    <property type="entry name" value="PriA_CRR"/>
</dbReference>
<dbReference type="GO" id="GO:0006310">
    <property type="term" value="P:DNA recombination"/>
    <property type="evidence" value="ECO:0007669"/>
    <property type="project" value="InterPro"/>
</dbReference>
<feature type="binding site" evidence="12">
    <location>
        <position position="523"/>
    </location>
    <ligand>
        <name>Zn(2+)</name>
        <dbReference type="ChEBI" id="CHEBI:29105"/>
        <label>1</label>
    </ligand>
</feature>
<keyword evidence="5 12" id="KW-0378">Hydrolase</keyword>
<dbReference type="GO" id="GO:0006269">
    <property type="term" value="P:DNA replication, synthesis of primer"/>
    <property type="evidence" value="ECO:0007669"/>
    <property type="project" value="UniProtKB-KW"/>
</dbReference>
<reference evidence="15" key="1">
    <citation type="submission" date="2015-07" db="EMBL/GenBank/DDBJ databases">
        <title>Near-Complete Genome Sequence of the Cellulolytic Bacterium Bacteroides (Pseudobacteroides) cellulosolvens ATCC 35603.</title>
        <authorList>
            <person name="Dassa B."/>
            <person name="Utturkar S.M."/>
            <person name="Klingeman D.M."/>
            <person name="Hurt R.A."/>
            <person name="Keller M."/>
            <person name="Xu J."/>
            <person name="Reddy Y.H.K."/>
            <person name="Borovok I."/>
            <person name="Grinberg I.R."/>
            <person name="Lamed R."/>
            <person name="Zhivin O."/>
            <person name="Bayer E.A."/>
            <person name="Brown S.D."/>
        </authorList>
    </citation>
    <scope>NUCLEOTIDE SEQUENCE [LARGE SCALE GENOMIC DNA]</scope>
    <source>
        <strain evidence="15">DSM 2933</strain>
    </source>
</reference>
<dbReference type="Proteomes" id="UP000036923">
    <property type="component" value="Unassembled WGS sequence"/>
</dbReference>
<dbReference type="CDD" id="cd18804">
    <property type="entry name" value="SF2_C_priA"/>
    <property type="match status" value="1"/>
</dbReference>
<gene>
    <name evidence="12" type="primary">priA</name>
    <name evidence="14" type="ORF">Bccel_3410</name>
</gene>
<dbReference type="Gene3D" id="3.40.1440.60">
    <property type="entry name" value="PriA, 3(prime) DNA-binding domain"/>
    <property type="match status" value="1"/>
</dbReference>
<evidence type="ECO:0000256" key="9">
    <source>
        <dbReference type="ARBA" id="ARBA00023125"/>
    </source>
</evidence>
<dbReference type="EC" id="5.6.2.4" evidence="12"/>
<feature type="binding site" evidence="12">
    <location>
        <position position="547"/>
    </location>
    <ligand>
        <name>Zn(2+)</name>
        <dbReference type="ChEBI" id="CHEBI:29105"/>
        <label>2</label>
    </ligand>
</feature>
<feature type="binding site" evidence="12">
    <location>
        <position position="529"/>
    </location>
    <ligand>
        <name>Zn(2+)</name>
        <dbReference type="ChEBI" id="CHEBI:29105"/>
        <label>2</label>
    </ligand>
</feature>
<dbReference type="InterPro" id="IPR005259">
    <property type="entry name" value="PriA"/>
</dbReference>
<evidence type="ECO:0000256" key="11">
    <source>
        <dbReference type="ARBA" id="ARBA00048988"/>
    </source>
</evidence>
<dbReference type="OrthoDB" id="9759544at2"/>
<dbReference type="Pfam" id="PF18319">
    <property type="entry name" value="Zn_ribbon_PriA"/>
    <property type="match status" value="1"/>
</dbReference>
<keyword evidence="10 12" id="KW-0413">Isomerase</keyword>
<keyword evidence="15" id="KW-1185">Reference proteome</keyword>
<proteinExistence type="inferred from homology"/>
<feature type="binding site" evidence="12">
    <location>
        <position position="560"/>
    </location>
    <ligand>
        <name>Zn(2+)</name>
        <dbReference type="ChEBI" id="CHEBI:29105"/>
        <label>1</label>
    </ligand>
</feature>
<keyword evidence="6 12" id="KW-0347">Helicase</keyword>
<evidence type="ECO:0000256" key="4">
    <source>
        <dbReference type="ARBA" id="ARBA00022741"/>
    </source>
</evidence>
<evidence type="ECO:0000256" key="7">
    <source>
        <dbReference type="ARBA" id="ARBA00022833"/>
    </source>
</evidence>
<keyword evidence="1 12" id="KW-0639">Primosome</keyword>
<dbReference type="InterPro" id="IPR006935">
    <property type="entry name" value="Helicase/UvrB_N"/>
</dbReference>
<dbReference type="Pfam" id="PF18074">
    <property type="entry name" value="PriA_C"/>
    <property type="match status" value="1"/>
</dbReference>
<feature type="binding site" evidence="12">
    <location>
        <position position="563"/>
    </location>
    <ligand>
        <name>Zn(2+)</name>
        <dbReference type="ChEBI" id="CHEBI:29105"/>
        <label>1</label>
    </ligand>
</feature>
<evidence type="ECO:0000256" key="1">
    <source>
        <dbReference type="ARBA" id="ARBA00022515"/>
    </source>
</evidence>
<evidence type="ECO:0000256" key="12">
    <source>
        <dbReference type="HAMAP-Rule" id="MF_00983"/>
    </source>
</evidence>
<evidence type="ECO:0000256" key="5">
    <source>
        <dbReference type="ARBA" id="ARBA00022801"/>
    </source>
</evidence>
<dbReference type="FunFam" id="3.40.50.300:FF:000489">
    <property type="entry name" value="Primosome assembly protein PriA"/>
    <property type="match status" value="1"/>
</dbReference>
<evidence type="ECO:0000256" key="10">
    <source>
        <dbReference type="ARBA" id="ARBA00023235"/>
    </source>
</evidence>
<keyword evidence="9 12" id="KW-0238">DNA-binding</keyword>
<dbReference type="SUPFAM" id="SSF52540">
    <property type="entry name" value="P-loop containing nucleoside triphosphate hydrolases"/>
    <property type="match status" value="2"/>
</dbReference>
<dbReference type="PROSITE" id="PS51192">
    <property type="entry name" value="HELICASE_ATP_BIND_1"/>
    <property type="match status" value="1"/>
</dbReference>
<keyword evidence="7 12" id="KW-0862">Zinc</keyword>
<dbReference type="Pfam" id="PF04851">
    <property type="entry name" value="ResIII"/>
    <property type="match status" value="1"/>
</dbReference>
<evidence type="ECO:0000313" key="14">
    <source>
        <dbReference type="EMBL" id="KNY28139.1"/>
    </source>
</evidence>
<dbReference type="SMART" id="SM00487">
    <property type="entry name" value="DEXDc"/>
    <property type="match status" value="1"/>
</dbReference>
<comment type="similarity">
    <text evidence="12">Belongs to the helicase family. PriA subfamily.</text>
</comment>
<dbReference type="SMART" id="SM00490">
    <property type="entry name" value="HELICc"/>
    <property type="match status" value="1"/>
</dbReference>
<dbReference type="InterPro" id="IPR001650">
    <property type="entry name" value="Helicase_C-like"/>
</dbReference>
<dbReference type="GO" id="GO:0016887">
    <property type="term" value="F:ATP hydrolysis activity"/>
    <property type="evidence" value="ECO:0007669"/>
    <property type="project" value="RHEA"/>
</dbReference>
<dbReference type="InterPro" id="IPR041222">
    <property type="entry name" value="PriA_3primeBD"/>
</dbReference>
<evidence type="ECO:0000256" key="6">
    <source>
        <dbReference type="ARBA" id="ARBA00022806"/>
    </source>
</evidence>
<dbReference type="PANTHER" id="PTHR30580">
    <property type="entry name" value="PRIMOSOMAL PROTEIN N"/>
    <property type="match status" value="1"/>
</dbReference>
<comment type="catalytic activity">
    <reaction evidence="12">
        <text>Couples ATP hydrolysis with the unwinding of duplex DNA by translocating in the 3'-5' direction.</text>
        <dbReference type="EC" id="5.6.2.4"/>
    </reaction>
</comment>
<comment type="cofactor">
    <cofactor evidence="12">
        <name>Zn(2+)</name>
        <dbReference type="ChEBI" id="CHEBI:29105"/>
    </cofactor>
    <text evidence="12">Binds 2 zinc ions per subunit.</text>
</comment>
<dbReference type="eggNOG" id="COG1198">
    <property type="taxonomic scope" value="Bacteria"/>
</dbReference>
<feature type="binding site" evidence="12">
    <location>
        <position position="550"/>
    </location>
    <ligand>
        <name>Zn(2+)</name>
        <dbReference type="ChEBI" id="CHEBI:29105"/>
        <label>2</label>
    </ligand>
</feature>
<dbReference type="GO" id="GO:0006270">
    <property type="term" value="P:DNA replication initiation"/>
    <property type="evidence" value="ECO:0007669"/>
    <property type="project" value="TreeGrafter"/>
</dbReference>
<sequence>MNRIALVVLSDSSREYDKEYTYLVPEDLIEEVHPGSRVIVPFGNSNRNAEGFIMGTEDVKELNTSYRLKYIKKVLDDIKWLDQWSIALCRWMRKRYICTYYDALKCMLPPGVGVKSIKSVILIKNTDHHNQTICEIIDVLIENGGECGLEELAAYIDKATFSRYIRQMEKEQIILIKEEFINKAKEKKVRVASLALPIDVIDEAINGNKIRSIQQIRVLEILKEAEYLSVADITKFSGASSSSVNTLQKHGYIYYKEVEVKRDPYTGRTYERSEAFLPTEEQAEVLKDALVKIETGGFYEALLHGVTGSGKTEVYLQLIKACFDRGMSAIVLVPEISLTPQMVERFKSRFGDEVAVLHSRLSAGERYDQWRLIRDGKKRVVVGARSAVFAPLERLGIIIIDEEHESSYKSETTPKYHARDIARERCSANNALLLYGSATPSVETYYRAARGEMVLYKMLDRPNNAVLPKVEIVDMRNELNEGNRSMFSNKLAQEIKKNIELKQQTILFLNRRGYSSFVICRSCGFTMKCPNCSINLTYHANNERLICHYCGFTVKNPVSCPKCNSRSIRHFGTGTQKIEDEVRKTFDGCSVIRMDMDTTAAKDSHEKILTTFKEKNINIMIGTQMIAKGHDFPNVTLVGVLAADSMLNLGDFRASEKTFQLITQVAGRAGRGQLKGRVIIQSYNTEDFSILTACNHDYMGFYKHEILLREKLGYPPFTNIGVIIISGPDDKIVSTNAKEVGETIVEFMEGCDEKPEVYGPMRAPLAFIKKKYRWRIIIKCKDIDNIIDAFTLIRDKLYKKFEKYFVEMSMDINPFNML</sequence>
<evidence type="ECO:0000256" key="2">
    <source>
        <dbReference type="ARBA" id="ARBA00022705"/>
    </source>
</evidence>
<dbReference type="Gene3D" id="3.40.50.300">
    <property type="entry name" value="P-loop containing nucleotide triphosphate hydrolases"/>
    <property type="match status" value="2"/>
</dbReference>
<dbReference type="HAMAP" id="MF_00983">
    <property type="entry name" value="PriA"/>
    <property type="match status" value="1"/>
</dbReference>
<dbReference type="Pfam" id="PF00271">
    <property type="entry name" value="Helicase_C"/>
    <property type="match status" value="1"/>
</dbReference>
<comment type="catalytic activity">
    <reaction evidence="11 12">
        <text>ATP + H2O = ADP + phosphate + H(+)</text>
        <dbReference type="Rhea" id="RHEA:13065"/>
        <dbReference type="ChEBI" id="CHEBI:15377"/>
        <dbReference type="ChEBI" id="CHEBI:15378"/>
        <dbReference type="ChEBI" id="CHEBI:30616"/>
        <dbReference type="ChEBI" id="CHEBI:43474"/>
        <dbReference type="ChEBI" id="CHEBI:456216"/>
        <dbReference type="EC" id="5.6.2.4"/>
    </reaction>
</comment>
<dbReference type="GO" id="GO:0003677">
    <property type="term" value="F:DNA binding"/>
    <property type="evidence" value="ECO:0007669"/>
    <property type="project" value="UniProtKB-UniRule"/>
</dbReference>
<dbReference type="PATRIC" id="fig|398512.5.peg.3569"/>
<name>A0A0L6JQR8_9FIRM</name>
<comment type="subunit">
    <text evidence="12">Component of the replication restart primosome.</text>
</comment>
<feature type="binding site" evidence="12">
    <location>
        <position position="520"/>
    </location>
    <ligand>
        <name>Zn(2+)</name>
        <dbReference type="ChEBI" id="CHEBI:29105"/>
        <label>1</label>
    </ligand>
</feature>
<dbReference type="CDD" id="cd17929">
    <property type="entry name" value="DEXHc_priA"/>
    <property type="match status" value="1"/>
</dbReference>
<evidence type="ECO:0000256" key="8">
    <source>
        <dbReference type="ARBA" id="ARBA00022840"/>
    </source>
</evidence>
<dbReference type="GO" id="GO:0006302">
    <property type="term" value="P:double-strand break repair"/>
    <property type="evidence" value="ECO:0007669"/>
    <property type="project" value="InterPro"/>
</dbReference>
<accession>A0A0L6JQR8</accession>
<dbReference type="EMBL" id="LGTC01000001">
    <property type="protein sequence ID" value="KNY28139.1"/>
    <property type="molecule type" value="Genomic_DNA"/>
</dbReference>
<comment type="function">
    <text evidence="12">Initiates the restart of stalled replication forks, which reloads the replicative helicase on sites other than the origin of replication. Recognizes and binds to abandoned replication forks and remodels them to uncover a helicase loading site. Promotes assembly of the primosome at these replication forks.</text>
</comment>
<dbReference type="InterPro" id="IPR014001">
    <property type="entry name" value="Helicase_ATP-bd"/>
</dbReference>
<dbReference type="GO" id="GO:0005524">
    <property type="term" value="F:ATP binding"/>
    <property type="evidence" value="ECO:0007669"/>
    <property type="project" value="UniProtKB-UniRule"/>
</dbReference>
<dbReference type="Pfam" id="PF17764">
    <property type="entry name" value="PriA_3primeBD"/>
    <property type="match status" value="1"/>
</dbReference>